<dbReference type="Gene3D" id="3.40.640.10">
    <property type="entry name" value="Type I PLP-dependent aspartate aminotransferase-like (Major domain)"/>
    <property type="match status" value="1"/>
</dbReference>
<evidence type="ECO:0000313" key="12">
    <source>
        <dbReference type="EMBL" id="KDR94093.1"/>
    </source>
</evidence>
<dbReference type="NCBIfam" id="TIGR00474">
    <property type="entry name" value="selA"/>
    <property type="match status" value="1"/>
</dbReference>
<dbReference type="InterPro" id="IPR015424">
    <property type="entry name" value="PyrdxlP-dep_Trfase"/>
</dbReference>
<dbReference type="AlphaFoldDB" id="A0A069RBG1"/>
<keyword evidence="10" id="KW-0175">Coiled coil</keyword>
<dbReference type="EMBL" id="JJMM01000026">
    <property type="protein sequence ID" value="KDR94093.1"/>
    <property type="molecule type" value="Genomic_DNA"/>
</dbReference>
<comment type="caution">
    <text evidence="12">The sequence shown here is derived from an EMBL/GenBank/DDBJ whole genome shotgun (WGS) entry which is preliminary data.</text>
</comment>
<evidence type="ECO:0000256" key="10">
    <source>
        <dbReference type="SAM" id="Coils"/>
    </source>
</evidence>
<dbReference type="Pfam" id="PF12390">
    <property type="entry name" value="Se-cys_synth_N"/>
    <property type="match status" value="1"/>
</dbReference>
<evidence type="ECO:0000313" key="13">
    <source>
        <dbReference type="Proteomes" id="UP000027946"/>
    </source>
</evidence>
<dbReference type="PANTHER" id="PTHR32328:SF0">
    <property type="entry name" value="L-SERYL-TRNA(SEC) SELENIUM TRANSFERASE"/>
    <property type="match status" value="1"/>
</dbReference>
<dbReference type="PANTHER" id="PTHR32328">
    <property type="entry name" value="L-SERYL-TRNA(SEC) SELENIUM TRANSFERASE"/>
    <property type="match status" value="1"/>
</dbReference>
<keyword evidence="2 8" id="KW-0963">Cytoplasm</keyword>
<dbReference type="Pfam" id="PF03841">
    <property type="entry name" value="SelA"/>
    <property type="match status" value="1"/>
</dbReference>
<protein>
    <recommendedName>
        <fullName evidence="8">L-seryl-tRNA(Sec) selenium transferase</fullName>
        <ecNumber evidence="8">2.9.1.1</ecNumber>
    </recommendedName>
    <alternativeName>
        <fullName evidence="8">Selenocysteine synthase</fullName>
        <shortName evidence="8">Sec synthase</shortName>
    </alternativeName>
    <alternativeName>
        <fullName evidence="8">Selenocysteinyl-tRNA(Sec) synthase</fullName>
    </alternativeName>
</protein>
<reference evidence="12 13" key="1">
    <citation type="submission" date="2014-03" db="EMBL/GenBank/DDBJ databases">
        <title>Genome sequence of Clostridium litorale W6, DSM 5388.</title>
        <authorList>
            <person name="Poehlein A."/>
            <person name="Jagirdar A."/>
            <person name="Khonsari B."/>
            <person name="Chibani C.M."/>
            <person name="Gutierrez Gutierrez D.A."/>
            <person name="Davydova E."/>
            <person name="Alghaithi H.S."/>
            <person name="Nair K.P."/>
            <person name="Dhamotharan K."/>
            <person name="Chandran L."/>
            <person name="G W."/>
            <person name="Daniel R."/>
        </authorList>
    </citation>
    <scope>NUCLEOTIDE SEQUENCE [LARGE SCALE GENOMIC DNA]</scope>
    <source>
        <strain evidence="12 13">W6</strain>
    </source>
</reference>
<dbReference type="Proteomes" id="UP000027946">
    <property type="component" value="Unassembled WGS sequence"/>
</dbReference>
<keyword evidence="6 8" id="KW-0711">Selenium</keyword>
<evidence type="ECO:0000256" key="7">
    <source>
        <dbReference type="ARBA" id="ARBA00044507"/>
    </source>
</evidence>
<dbReference type="InterPro" id="IPR004534">
    <property type="entry name" value="SelA_trans"/>
</dbReference>
<keyword evidence="3 8" id="KW-0808">Transferase</keyword>
<feature type="modified residue" description="N6-(pyridoxal phosphate)lysine" evidence="8 9">
    <location>
        <position position="298"/>
    </location>
</feature>
<evidence type="ECO:0000256" key="1">
    <source>
        <dbReference type="ARBA" id="ARBA00001933"/>
    </source>
</evidence>
<dbReference type="InterPro" id="IPR025862">
    <property type="entry name" value="SelA_trans_N_dom"/>
</dbReference>
<proteinExistence type="inferred from homology"/>
<comment type="pathway">
    <text evidence="8">Aminoacyl-tRNA biosynthesis; selenocysteinyl-tRNA(Sec) biosynthesis; selenocysteinyl-tRNA(Sec) from L-seryl-tRNA(Sec) (bacterial route): step 1/1.</text>
</comment>
<accession>A0A069RBG1</accession>
<dbReference type="GO" id="GO:0001717">
    <property type="term" value="P:conversion of seryl-tRNAsec to selenocys-tRNAsec"/>
    <property type="evidence" value="ECO:0007669"/>
    <property type="project" value="UniProtKB-UniRule"/>
</dbReference>
<dbReference type="GO" id="GO:0001514">
    <property type="term" value="P:selenocysteine incorporation"/>
    <property type="evidence" value="ECO:0007669"/>
    <property type="project" value="UniProtKB-UniRule"/>
</dbReference>
<dbReference type="UniPathway" id="UPA00906">
    <property type="reaction ID" value="UER00896"/>
</dbReference>
<keyword evidence="13" id="KW-1185">Reference proteome</keyword>
<dbReference type="GO" id="GO:0004125">
    <property type="term" value="F:L-seryl-tRNA(Sec) selenium transferase activity"/>
    <property type="evidence" value="ECO:0007669"/>
    <property type="project" value="UniProtKB-UniRule"/>
</dbReference>
<organism evidence="12 13">
    <name type="scientific">Peptoclostridium litorale DSM 5388</name>
    <dbReference type="NCBI Taxonomy" id="1121324"/>
    <lineage>
        <taxon>Bacteria</taxon>
        <taxon>Bacillati</taxon>
        <taxon>Bacillota</taxon>
        <taxon>Clostridia</taxon>
        <taxon>Peptostreptococcales</taxon>
        <taxon>Peptoclostridiaceae</taxon>
        <taxon>Peptoclostridium</taxon>
    </lineage>
</organism>
<name>A0A069RBG1_PEPLI</name>
<feature type="coiled-coil region" evidence="10">
    <location>
        <begin position="50"/>
        <end position="77"/>
    </location>
</feature>
<dbReference type="HAMAP" id="MF_00423">
    <property type="entry name" value="SelA"/>
    <property type="match status" value="1"/>
</dbReference>
<feature type="domain" description="L-seryl-tRNA selenium transferase N-terminal" evidence="11">
    <location>
        <begin position="7"/>
        <end position="46"/>
    </location>
</feature>
<dbReference type="Gene3D" id="3.90.1150.180">
    <property type="match status" value="1"/>
</dbReference>
<comment type="cofactor">
    <cofactor evidence="1 8 9">
        <name>pyridoxal 5'-phosphate</name>
        <dbReference type="ChEBI" id="CHEBI:597326"/>
    </cofactor>
</comment>
<evidence type="ECO:0000256" key="9">
    <source>
        <dbReference type="PIRSR" id="PIRSR618319-50"/>
    </source>
</evidence>
<evidence type="ECO:0000256" key="2">
    <source>
        <dbReference type="ARBA" id="ARBA00022490"/>
    </source>
</evidence>
<evidence type="ECO:0000256" key="4">
    <source>
        <dbReference type="ARBA" id="ARBA00022898"/>
    </source>
</evidence>
<dbReference type="SUPFAM" id="SSF53383">
    <property type="entry name" value="PLP-dependent transferases"/>
    <property type="match status" value="1"/>
</dbReference>
<sequence>MDRRRLFANLPSVDKMLSHPRVIELEGQYPRTLLVDIIRAEIDGCRSKILSLTEDEMESFSIEVDELVQNIKNEIEREYALNLTRVINASGVVVHTNLGRSPLSEEIKEDMWEIASRYSNLEYDIQSGGRGSRYSHLEDIIRKITGAEDVLVVNNNAAAVMLVLSTMAKGKEVITSRGELVEIGGSFRIPRVMEESGAKLVEVGTTNKTYAADYEDAITEDTGALLKVHTSNYRVVGFTDTPGLRELKDLGEKYDIPVIEDLGSGLFVDLSKYGITYEPTVMDSLKNGADVVTFSGDKILGGPQAGIIVGKKEYIQKMKKNQLTRALRVDKLIICALEATMRLYLEEDMALKKVPTLRMLTYKIEEIEEKANRLYSLIEKAHISADVKIETGYSQVGGGSLPLERIESRVISIVPENMSVSKLEEEMRLSQDHVIARIYDEKYVLDVRTLFDEEFEIVCDRLKKILG</sequence>
<evidence type="ECO:0000256" key="6">
    <source>
        <dbReference type="ARBA" id="ARBA00023266"/>
    </source>
</evidence>
<comment type="function">
    <text evidence="8">Converts seryl-tRNA(Sec) to selenocysteinyl-tRNA(Sec) required for selenoprotein biosynthesis.</text>
</comment>
<dbReference type="GO" id="GO:0005737">
    <property type="term" value="C:cytoplasm"/>
    <property type="evidence" value="ECO:0007669"/>
    <property type="project" value="UniProtKB-SubCell"/>
</dbReference>
<dbReference type="InterPro" id="IPR015421">
    <property type="entry name" value="PyrdxlP-dep_Trfase_major"/>
</dbReference>
<comment type="subcellular location">
    <subcellularLocation>
        <location evidence="8">Cytoplasm</location>
    </subcellularLocation>
</comment>
<evidence type="ECO:0000256" key="3">
    <source>
        <dbReference type="ARBA" id="ARBA00022679"/>
    </source>
</evidence>
<evidence type="ECO:0000256" key="8">
    <source>
        <dbReference type="HAMAP-Rule" id="MF_00423"/>
    </source>
</evidence>
<evidence type="ECO:0000259" key="11">
    <source>
        <dbReference type="Pfam" id="PF12390"/>
    </source>
</evidence>
<keyword evidence="4 8" id="KW-0663">Pyridoxal phosphate</keyword>
<evidence type="ECO:0000256" key="5">
    <source>
        <dbReference type="ARBA" id="ARBA00022917"/>
    </source>
</evidence>
<comment type="catalytic activity">
    <reaction evidence="8">
        <text>L-seryl-tRNA(Sec) + selenophosphate + H(+) = L-selenocysteinyl-tRNA(Sec) + phosphate</text>
        <dbReference type="Rhea" id="RHEA:22728"/>
        <dbReference type="Rhea" id="RHEA-COMP:9742"/>
        <dbReference type="Rhea" id="RHEA-COMP:9743"/>
        <dbReference type="ChEBI" id="CHEBI:15378"/>
        <dbReference type="ChEBI" id="CHEBI:16144"/>
        <dbReference type="ChEBI" id="CHEBI:43474"/>
        <dbReference type="ChEBI" id="CHEBI:78533"/>
        <dbReference type="ChEBI" id="CHEBI:78573"/>
        <dbReference type="EC" id="2.9.1.1"/>
    </reaction>
</comment>
<dbReference type="EC" id="2.9.1.1" evidence="8"/>
<dbReference type="RefSeq" id="WP_038267961.1">
    <property type="nucleotide sequence ID" value="NZ_FSRH01000003.1"/>
</dbReference>
<comment type="similarity">
    <text evidence="7 8">Belongs to the SelA family.</text>
</comment>
<dbReference type="STRING" id="1121324.CLIT_23c03650"/>
<dbReference type="InterPro" id="IPR018319">
    <property type="entry name" value="SelA-like"/>
</dbReference>
<gene>
    <name evidence="8 12" type="primary">selA</name>
    <name evidence="12" type="ORF">CLIT_23c03650</name>
</gene>
<dbReference type="OrthoDB" id="9787096at2"/>
<keyword evidence="5 8" id="KW-0648">Protein biosynthesis</keyword>
<dbReference type="eggNOG" id="COG1921">
    <property type="taxonomic scope" value="Bacteria"/>
</dbReference>